<dbReference type="Proteomes" id="UP000236544">
    <property type="component" value="Unassembled WGS sequence"/>
</dbReference>
<reference evidence="5" key="1">
    <citation type="submission" date="2015-10" db="EMBL/GenBank/DDBJ databases">
        <authorList>
            <person name="Devillers H."/>
        </authorList>
    </citation>
    <scope>NUCLEOTIDE SEQUENCE [LARGE SCALE GENOMIC DNA]</scope>
</reference>
<keyword evidence="5" id="KW-1185">Reference proteome</keyword>
<dbReference type="InterPro" id="IPR013730">
    <property type="entry name" value="Fyv7/TAP26"/>
</dbReference>
<organism evidence="4 5">
    <name type="scientific">Lachancea quebecensis</name>
    <dbReference type="NCBI Taxonomy" id="1654605"/>
    <lineage>
        <taxon>Eukaryota</taxon>
        <taxon>Fungi</taxon>
        <taxon>Dikarya</taxon>
        <taxon>Ascomycota</taxon>
        <taxon>Saccharomycotina</taxon>
        <taxon>Saccharomycetes</taxon>
        <taxon>Saccharomycetales</taxon>
        <taxon>Saccharomycetaceae</taxon>
        <taxon>Lachancea</taxon>
    </lineage>
</organism>
<comment type="similarity">
    <text evidence="1">Belongs to the FYV7 family.</text>
</comment>
<dbReference type="EMBL" id="LN890530">
    <property type="protein sequence ID" value="CUS22756.1"/>
    <property type="molecule type" value="Genomic_DNA"/>
</dbReference>
<feature type="region of interest" description="Disordered" evidence="3">
    <location>
        <begin position="35"/>
        <end position="145"/>
    </location>
</feature>
<sequence length="145" mass="17343">MPPRIQKHTRESKVRDIQKSLVRRARLRKDYFKALKEEGYTAPEKQESKTKRSFREVREQATAANRKKLDEKKELKKLRGRMEYQKAQEKKKTELQKINEAKERENQRNQRSKKVTQRTRSGQPLMGPKIEDLLSKIKADDTYTN</sequence>
<evidence type="ECO:0000313" key="5">
    <source>
        <dbReference type="Proteomes" id="UP000236544"/>
    </source>
</evidence>
<feature type="compositionally biased region" description="Basic and acidic residues" evidence="3">
    <location>
        <begin position="129"/>
        <end position="145"/>
    </location>
</feature>
<evidence type="ECO:0000313" key="4">
    <source>
        <dbReference type="EMBL" id="CUS22756.1"/>
    </source>
</evidence>
<evidence type="ECO:0000256" key="2">
    <source>
        <dbReference type="ARBA" id="ARBA00018780"/>
    </source>
</evidence>
<evidence type="ECO:0000256" key="3">
    <source>
        <dbReference type="SAM" id="MobiDB-lite"/>
    </source>
</evidence>
<proteinExistence type="inferred from homology"/>
<protein>
    <recommendedName>
        <fullName evidence="2">rRNA-processing protein FYV7</fullName>
    </recommendedName>
</protein>
<dbReference type="OrthoDB" id="2135053at2759"/>
<gene>
    <name evidence="4" type="ORF">LAQU0_S06e05314g</name>
</gene>
<feature type="compositionally biased region" description="Basic and acidic residues" evidence="3">
    <location>
        <begin position="35"/>
        <end position="59"/>
    </location>
</feature>
<dbReference type="AlphaFoldDB" id="A0A0P1KUH7"/>
<dbReference type="Pfam" id="PF08524">
    <property type="entry name" value="rRNA_processing"/>
    <property type="match status" value="1"/>
</dbReference>
<accession>A0A0P1KUH7</accession>
<evidence type="ECO:0000256" key="1">
    <source>
        <dbReference type="ARBA" id="ARBA00006800"/>
    </source>
</evidence>
<feature type="compositionally biased region" description="Basic and acidic residues" evidence="3">
    <location>
        <begin position="80"/>
        <end position="108"/>
    </location>
</feature>
<name>A0A0P1KUH7_9SACH</name>